<dbReference type="PRINTS" id="PR00080">
    <property type="entry name" value="SDRFAMILY"/>
</dbReference>
<dbReference type="GO" id="GO:0016491">
    <property type="term" value="F:oxidoreductase activity"/>
    <property type="evidence" value="ECO:0007669"/>
    <property type="project" value="UniProtKB-KW"/>
</dbReference>
<keyword evidence="2" id="KW-0560">Oxidoreductase</keyword>
<sequence length="282" mass="29895">MANWFITGVSSGFGRALAEAVLAKGHKVIGTVRQEEARAPFEALSPGNATAVVLDVTDEADVHTVVDEVVQRHGNIDVLVNNAGYGLEGAVEEVSLDQVRDQFEVNVFGPVAVMQAVLPHMRKQRSGHVINVTSMGGLTAFPGVGIYNGSKFALDGISEALAKEVKPLGIKVTIVAPGSFRTDWAGRSMVHVEKPIADYEPTAGAFRQALADRNGRQGGDPKKAAAAIIAATEATEPPLRLILGPDALRFVGDKLSALQAEMLKWEAVSASTNFDDYVAPKL</sequence>
<dbReference type="PRINTS" id="PR00081">
    <property type="entry name" value="GDHRDH"/>
</dbReference>
<dbReference type="Proteomes" id="UP000440694">
    <property type="component" value="Unassembled WGS sequence"/>
</dbReference>
<dbReference type="InterPro" id="IPR020904">
    <property type="entry name" value="Sc_DH/Rdtase_CS"/>
</dbReference>
<dbReference type="InterPro" id="IPR051911">
    <property type="entry name" value="SDR_oxidoreductase"/>
</dbReference>
<accession>A0A6I3KKY4</accession>
<dbReference type="AlphaFoldDB" id="A0A6I3KKY4"/>
<name>A0A6I3KKY4_9HYPH</name>
<dbReference type="PANTHER" id="PTHR43976">
    <property type="entry name" value="SHORT CHAIN DEHYDROGENASE"/>
    <property type="match status" value="1"/>
</dbReference>
<comment type="similarity">
    <text evidence="1 3">Belongs to the short-chain dehydrogenases/reductases (SDR) family.</text>
</comment>
<dbReference type="Pfam" id="PF00106">
    <property type="entry name" value="adh_short"/>
    <property type="match status" value="1"/>
</dbReference>
<comment type="caution">
    <text evidence="5">The sequence shown here is derived from an EMBL/GenBank/DDBJ whole genome shotgun (WGS) entry which is preliminary data.</text>
</comment>
<dbReference type="SUPFAM" id="SSF51735">
    <property type="entry name" value="NAD(P)-binding Rossmann-fold domains"/>
    <property type="match status" value="1"/>
</dbReference>
<dbReference type="SMART" id="SM00822">
    <property type="entry name" value="PKS_KR"/>
    <property type="match status" value="1"/>
</dbReference>
<reference evidence="5 6" key="1">
    <citation type="submission" date="2019-11" db="EMBL/GenBank/DDBJ databases">
        <title>Identification of a novel strain.</title>
        <authorList>
            <person name="Xu Q."/>
            <person name="Wang G."/>
        </authorList>
    </citation>
    <scope>NUCLEOTIDE SEQUENCE [LARGE SCALE GENOMIC DNA]</scope>
    <source>
        <strain evidence="6">xq</strain>
    </source>
</reference>
<dbReference type="PANTHER" id="PTHR43976:SF16">
    <property type="entry name" value="SHORT-CHAIN DEHYDROGENASE_REDUCTASE FAMILY PROTEIN"/>
    <property type="match status" value="1"/>
</dbReference>
<gene>
    <name evidence="5" type="ORF">GIW81_15755</name>
</gene>
<organism evidence="5 6">
    <name type="scientific">Hyphomicrobium album</name>
    <dbReference type="NCBI Taxonomy" id="2665159"/>
    <lineage>
        <taxon>Bacteria</taxon>
        <taxon>Pseudomonadati</taxon>
        <taxon>Pseudomonadota</taxon>
        <taxon>Alphaproteobacteria</taxon>
        <taxon>Hyphomicrobiales</taxon>
        <taxon>Hyphomicrobiaceae</taxon>
        <taxon>Hyphomicrobium</taxon>
    </lineage>
</organism>
<dbReference type="NCBIfam" id="NF004824">
    <property type="entry name" value="PRK06180.1"/>
    <property type="match status" value="1"/>
</dbReference>
<dbReference type="Gene3D" id="3.40.50.720">
    <property type="entry name" value="NAD(P)-binding Rossmann-like Domain"/>
    <property type="match status" value="1"/>
</dbReference>
<evidence type="ECO:0000259" key="4">
    <source>
        <dbReference type="SMART" id="SM00822"/>
    </source>
</evidence>
<dbReference type="RefSeq" id="WP_154740293.1">
    <property type="nucleotide sequence ID" value="NZ_WMBQ01000002.1"/>
</dbReference>
<dbReference type="InterPro" id="IPR036291">
    <property type="entry name" value="NAD(P)-bd_dom_sf"/>
</dbReference>
<dbReference type="PROSITE" id="PS00061">
    <property type="entry name" value="ADH_SHORT"/>
    <property type="match status" value="1"/>
</dbReference>
<dbReference type="NCBIfam" id="NF006114">
    <property type="entry name" value="PRK08263.1"/>
    <property type="match status" value="1"/>
</dbReference>
<dbReference type="CDD" id="cd05374">
    <property type="entry name" value="17beta-HSD-like_SDR_c"/>
    <property type="match status" value="1"/>
</dbReference>
<evidence type="ECO:0000256" key="2">
    <source>
        <dbReference type="ARBA" id="ARBA00023002"/>
    </source>
</evidence>
<dbReference type="InterPro" id="IPR002347">
    <property type="entry name" value="SDR_fam"/>
</dbReference>
<dbReference type="InterPro" id="IPR057326">
    <property type="entry name" value="KR_dom"/>
</dbReference>
<evidence type="ECO:0000256" key="1">
    <source>
        <dbReference type="ARBA" id="ARBA00006484"/>
    </source>
</evidence>
<evidence type="ECO:0000313" key="6">
    <source>
        <dbReference type="Proteomes" id="UP000440694"/>
    </source>
</evidence>
<dbReference type="EMBL" id="WMBQ01000002">
    <property type="protein sequence ID" value="MTD95794.1"/>
    <property type="molecule type" value="Genomic_DNA"/>
</dbReference>
<feature type="domain" description="Ketoreductase" evidence="4">
    <location>
        <begin position="2"/>
        <end position="187"/>
    </location>
</feature>
<protein>
    <submittedName>
        <fullName evidence="5">SDR family NAD(P)-dependent oxidoreductase</fullName>
    </submittedName>
</protein>
<keyword evidence="6" id="KW-1185">Reference proteome</keyword>
<proteinExistence type="inferred from homology"/>
<evidence type="ECO:0000256" key="3">
    <source>
        <dbReference type="RuleBase" id="RU000363"/>
    </source>
</evidence>
<evidence type="ECO:0000313" key="5">
    <source>
        <dbReference type="EMBL" id="MTD95794.1"/>
    </source>
</evidence>